<evidence type="ECO:0000313" key="4">
    <source>
        <dbReference type="Proteomes" id="UP001583177"/>
    </source>
</evidence>
<protein>
    <submittedName>
        <fullName evidence="3">Uncharacterized protein</fullName>
    </submittedName>
</protein>
<comment type="caution">
    <text evidence="3">The sequence shown here is derived from an EMBL/GenBank/DDBJ whole genome shotgun (WGS) entry which is preliminary data.</text>
</comment>
<organism evidence="3 4">
    <name type="scientific">Diaporthe australafricana</name>
    <dbReference type="NCBI Taxonomy" id="127596"/>
    <lineage>
        <taxon>Eukaryota</taxon>
        <taxon>Fungi</taxon>
        <taxon>Dikarya</taxon>
        <taxon>Ascomycota</taxon>
        <taxon>Pezizomycotina</taxon>
        <taxon>Sordariomycetes</taxon>
        <taxon>Sordariomycetidae</taxon>
        <taxon>Diaporthales</taxon>
        <taxon>Diaporthaceae</taxon>
        <taxon>Diaporthe</taxon>
    </lineage>
</organism>
<proteinExistence type="predicted"/>
<dbReference type="EMBL" id="JAWRVE010000018">
    <property type="protein sequence ID" value="KAL1875786.1"/>
    <property type="molecule type" value="Genomic_DNA"/>
</dbReference>
<keyword evidence="2" id="KW-0812">Transmembrane</keyword>
<feature type="compositionally biased region" description="Gly residues" evidence="1">
    <location>
        <begin position="318"/>
        <end position="334"/>
    </location>
</feature>
<evidence type="ECO:0000256" key="2">
    <source>
        <dbReference type="SAM" id="Phobius"/>
    </source>
</evidence>
<reference evidence="3 4" key="1">
    <citation type="journal article" date="2024" name="IMA Fungus">
        <title>IMA Genome - F19 : A genome assembly and annotation guide to empower mycologists, including annotated draft genome sequences of Ceratocystis pirilliformis, Diaporthe australafricana, Fusarium ophioides, Paecilomyces lecythidis, and Sporothrix stenoceras.</title>
        <authorList>
            <person name="Aylward J."/>
            <person name="Wilson A.M."/>
            <person name="Visagie C.M."/>
            <person name="Spraker J."/>
            <person name="Barnes I."/>
            <person name="Buitendag C."/>
            <person name="Ceriani C."/>
            <person name="Del Mar Angel L."/>
            <person name="du Plessis D."/>
            <person name="Fuchs T."/>
            <person name="Gasser K."/>
            <person name="Kramer D."/>
            <person name="Li W."/>
            <person name="Munsamy K."/>
            <person name="Piso A."/>
            <person name="Price J.L."/>
            <person name="Sonnekus B."/>
            <person name="Thomas C."/>
            <person name="van der Nest A."/>
            <person name="van Dijk A."/>
            <person name="van Heerden A."/>
            <person name="van Vuuren N."/>
            <person name="Yilmaz N."/>
            <person name="Duong T.A."/>
            <person name="van der Merwe N.A."/>
            <person name="Wingfield M.J."/>
            <person name="Wingfield B.D."/>
        </authorList>
    </citation>
    <scope>NUCLEOTIDE SEQUENCE [LARGE SCALE GENOMIC DNA]</scope>
    <source>
        <strain evidence="3 4">CMW 18300</strain>
    </source>
</reference>
<keyword evidence="2" id="KW-1133">Transmembrane helix</keyword>
<keyword evidence="2" id="KW-0472">Membrane</keyword>
<evidence type="ECO:0000313" key="3">
    <source>
        <dbReference type="EMBL" id="KAL1875786.1"/>
    </source>
</evidence>
<sequence>MSAINLLISNGTCYYAPGKKATSNVIPCGNAASGTQQCCQEGDYCLEYNVCFNANYTTTYLAGCTDEDFTSPNCPGKGTSQQQLLNLVQCAGSESGNSVVWSACPAATTRTEIGPPAACTCTNSDNGILTGPKSFSPVASLPTAIGGTITFQPGHTPKTRGSATVTSTAADGQLTTMTEPIATGTSSSSTTAAPSTAAADPSLSKGAKAGIGVGVAALAAGILALLAFLFVRYRRSHVRKSAVEAAAYHHPAAPGPDMMMTQSPPPQYGSPGSTAYDSPSPQGMAASGYHPGYTGFKSELPAVPMEPKPAPLRSELPAGGGGGGSDALSGGHGLTRGATPSMLSMPGSPGHHSMVSDISRAPSVAPSVRSSQGDWNARAPVGGNMASIAELHG</sequence>
<feature type="transmembrane region" description="Helical" evidence="2">
    <location>
        <begin position="209"/>
        <end position="231"/>
    </location>
</feature>
<name>A0ABR3XJ90_9PEZI</name>
<accession>A0ABR3XJ90</accession>
<evidence type="ECO:0000256" key="1">
    <source>
        <dbReference type="SAM" id="MobiDB-lite"/>
    </source>
</evidence>
<feature type="compositionally biased region" description="Low complexity" evidence="1">
    <location>
        <begin position="182"/>
        <end position="204"/>
    </location>
</feature>
<gene>
    <name evidence="3" type="ORF">Daus18300_002977</name>
</gene>
<dbReference type="Proteomes" id="UP001583177">
    <property type="component" value="Unassembled WGS sequence"/>
</dbReference>
<feature type="region of interest" description="Disordered" evidence="1">
    <location>
        <begin position="253"/>
        <end position="381"/>
    </location>
</feature>
<keyword evidence="4" id="KW-1185">Reference proteome</keyword>
<feature type="region of interest" description="Disordered" evidence="1">
    <location>
        <begin position="180"/>
        <end position="204"/>
    </location>
</feature>